<keyword evidence="6 8" id="KW-0408">Iron</keyword>
<evidence type="ECO:0000313" key="10">
    <source>
        <dbReference type="EMBL" id="KUI58327.1"/>
    </source>
</evidence>
<dbReference type="InterPro" id="IPR001128">
    <property type="entry name" value="Cyt_P450"/>
</dbReference>
<keyword evidence="7 9" id="KW-0503">Monooxygenase</keyword>
<dbReference type="PROSITE" id="PS00086">
    <property type="entry name" value="CYTOCHROME_P450"/>
    <property type="match status" value="1"/>
</dbReference>
<keyword evidence="3 8" id="KW-0349">Heme</keyword>
<evidence type="ECO:0000256" key="2">
    <source>
        <dbReference type="ARBA" id="ARBA00010617"/>
    </source>
</evidence>
<dbReference type="InterPro" id="IPR036396">
    <property type="entry name" value="Cyt_P450_sf"/>
</dbReference>
<evidence type="ECO:0000256" key="4">
    <source>
        <dbReference type="ARBA" id="ARBA00022723"/>
    </source>
</evidence>
<keyword evidence="4 8" id="KW-0479">Metal-binding</keyword>
<dbReference type="GO" id="GO:0016705">
    <property type="term" value="F:oxidoreductase activity, acting on paired donors, with incorporation or reduction of molecular oxygen"/>
    <property type="evidence" value="ECO:0007669"/>
    <property type="project" value="InterPro"/>
</dbReference>
<feature type="binding site" description="axial binding residue" evidence="8">
    <location>
        <position position="468"/>
    </location>
    <ligand>
        <name>heme</name>
        <dbReference type="ChEBI" id="CHEBI:30413"/>
    </ligand>
    <ligandPart>
        <name>Fe</name>
        <dbReference type="ChEBI" id="CHEBI:18248"/>
    </ligandPart>
</feature>
<keyword evidence="5 9" id="KW-0560">Oxidoreductase</keyword>
<evidence type="ECO:0000256" key="9">
    <source>
        <dbReference type="RuleBase" id="RU000461"/>
    </source>
</evidence>
<dbReference type="GO" id="GO:0004497">
    <property type="term" value="F:monooxygenase activity"/>
    <property type="evidence" value="ECO:0007669"/>
    <property type="project" value="UniProtKB-KW"/>
</dbReference>
<name>A0A194V314_CYTMA</name>
<keyword evidence="11" id="KW-1185">Reference proteome</keyword>
<evidence type="ECO:0000256" key="5">
    <source>
        <dbReference type="ARBA" id="ARBA00023002"/>
    </source>
</evidence>
<evidence type="ECO:0000256" key="1">
    <source>
        <dbReference type="ARBA" id="ARBA00001971"/>
    </source>
</evidence>
<reference evidence="11" key="1">
    <citation type="submission" date="2014-12" db="EMBL/GenBank/DDBJ databases">
        <title>Genome Sequence of Valsa Canker Pathogens Uncovers a Specific Adaption of Colonization on Woody Bark.</title>
        <authorList>
            <person name="Yin Z."/>
            <person name="Liu H."/>
            <person name="Gao X."/>
            <person name="Li Z."/>
            <person name="Song N."/>
            <person name="Ke X."/>
            <person name="Dai Q."/>
            <person name="Wu Y."/>
            <person name="Sun Y."/>
            <person name="Xu J.-R."/>
            <person name="Kang Z.K."/>
            <person name="Wang L."/>
            <person name="Huang L."/>
        </authorList>
    </citation>
    <scope>NUCLEOTIDE SEQUENCE [LARGE SCALE GENOMIC DNA]</scope>
    <source>
        <strain evidence="11">SXYL134</strain>
    </source>
</reference>
<proteinExistence type="inferred from homology"/>
<dbReference type="InterPro" id="IPR050121">
    <property type="entry name" value="Cytochrome_P450_monoxygenase"/>
</dbReference>
<sequence>MGYLIGISPPAPSSPTWAILFMGLLAAYMFQLSIRRLYFSPIAHIPGPKLAAVTWLYEFYYDVVLGGQYTFKILDLHNKYGPIIRINPVEVHVADKDFFHELYTGPSRRRDKWEFYAKQFGADDSVFSAVDHDLHRIRRAALNPFFSASNVRKLQGVIEEQVDNVLTRFVGHASASQEPLDLVVVFAAFTNDVINEYSFGRSERLLTKPDFGRKTFESIMRGTFMGTIAKHMPWSLHLINSLPDSLTEVYVPGWDEFNNLRRTIRAQIHEIQSSLQSEKSKSDVSHNTIFHDLLASSSLPPAEKTVERLAQDGQVLNQAGTLTTSNALCIAAFHLLDQPECLRRLRDELLSAIPDPDAITSISELQQLRYLGAVVKESLRLGFAGVGAHLSRVAPDETLRYVEKTHDGGERIWAIPPGTPVGMTPYQILTDPDVYVDPFDFVPQRWLQDDTERLERYLIVFNAGTRVCLGQNLAKAELFLMLAKLFRRWGGGGHVGASGNGDRRLGDAGSLKLFETTVRDTQMAADRFVPVPYSGSKGIRVVLEGRGDVTD</sequence>
<comment type="cofactor">
    <cofactor evidence="1 8">
        <name>heme</name>
        <dbReference type="ChEBI" id="CHEBI:30413"/>
    </cofactor>
</comment>
<accession>A0A194V314</accession>
<evidence type="ECO:0000256" key="3">
    <source>
        <dbReference type="ARBA" id="ARBA00022617"/>
    </source>
</evidence>
<dbReference type="OrthoDB" id="3945418at2759"/>
<organism evidence="10 11">
    <name type="scientific">Cytospora mali</name>
    <name type="common">Apple Valsa canker fungus</name>
    <name type="synonym">Valsa mali</name>
    <dbReference type="NCBI Taxonomy" id="578113"/>
    <lineage>
        <taxon>Eukaryota</taxon>
        <taxon>Fungi</taxon>
        <taxon>Dikarya</taxon>
        <taxon>Ascomycota</taxon>
        <taxon>Pezizomycotina</taxon>
        <taxon>Sordariomycetes</taxon>
        <taxon>Sordariomycetidae</taxon>
        <taxon>Diaporthales</taxon>
        <taxon>Cytosporaceae</taxon>
        <taxon>Cytospora</taxon>
    </lineage>
</organism>
<dbReference type="STRING" id="694573.A0A194V314"/>
<dbReference type="CDD" id="cd11062">
    <property type="entry name" value="CYP58-like"/>
    <property type="match status" value="1"/>
</dbReference>
<dbReference type="PRINTS" id="PR00385">
    <property type="entry name" value="P450"/>
</dbReference>
<protein>
    <submittedName>
        <fullName evidence="10">Trichodiene oxygenase</fullName>
    </submittedName>
</protein>
<comment type="similarity">
    <text evidence="2 9">Belongs to the cytochrome P450 family.</text>
</comment>
<evidence type="ECO:0000256" key="7">
    <source>
        <dbReference type="ARBA" id="ARBA00023033"/>
    </source>
</evidence>
<dbReference type="GO" id="GO:0020037">
    <property type="term" value="F:heme binding"/>
    <property type="evidence" value="ECO:0007669"/>
    <property type="project" value="InterPro"/>
</dbReference>
<dbReference type="SUPFAM" id="SSF48264">
    <property type="entry name" value="Cytochrome P450"/>
    <property type="match status" value="1"/>
</dbReference>
<dbReference type="Gene3D" id="1.10.630.10">
    <property type="entry name" value="Cytochrome P450"/>
    <property type="match status" value="1"/>
</dbReference>
<dbReference type="PANTHER" id="PTHR24305:SF157">
    <property type="entry name" value="N-ACETYLTRYPTOPHAN 6-HYDROXYLASE IVOC-RELATED"/>
    <property type="match status" value="1"/>
</dbReference>
<dbReference type="InterPro" id="IPR002401">
    <property type="entry name" value="Cyt_P450_E_grp-I"/>
</dbReference>
<dbReference type="AlphaFoldDB" id="A0A194V314"/>
<evidence type="ECO:0000256" key="8">
    <source>
        <dbReference type="PIRSR" id="PIRSR602401-1"/>
    </source>
</evidence>
<dbReference type="GO" id="GO:0005506">
    <property type="term" value="F:iron ion binding"/>
    <property type="evidence" value="ECO:0007669"/>
    <property type="project" value="InterPro"/>
</dbReference>
<dbReference type="PANTHER" id="PTHR24305">
    <property type="entry name" value="CYTOCHROME P450"/>
    <property type="match status" value="1"/>
</dbReference>
<dbReference type="Pfam" id="PF00067">
    <property type="entry name" value="p450"/>
    <property type="match status" value="1"/>
</dbReference>
<dbReference type="Proteomes" id="UP000078576">
    <property type="component" value="Unassembled WGS sequence"/>
</dbReference>
<dbReference type="InterPro" id="IPR017972">
    <property type="entry name" value="Cyt_P450_CS"/>
</dbReference>
<dbReference type="PRINTS" id="PR00463">
    <property type="entry name" value="EP450I"/>
</dbReference>
<evidence type="ECO:0000256" key="6">
    <source>
        <dbReference type="ARBA" id="ARBA00023004"/>
    </source>
</evidence>
<gene>
    <name evidence="10" type="ORF">VP1G_05619</name>
</gene>
<dbReference type="EMBL" id="KN714711">
    <property type="protein sequence ID" value="KUI58327.1"/>
    <property type="molecule type" value="Genomic_DNA"/>
</dbReference>
<evidence type="ECO:0000313" key="11">
    <source>
        <dbReference type="Proteomes" id="UP000078576"/>
    </source>
</evidence>